<reference evidence="2 3" key="1">
    <citation type="journal article" date="2017" name="Genome Biol. Evol.">
        <title>Phytophthora megakarya and P. palmivora, closely related causal agents of cacao black pod rot, underwent increases in genome sizes and gene numbers by different mechanisms.</title>
        <authorList>
            <person name="Ali S.S."/>
            <person name="Shao J."/>
            <person name="Lary D.J."/>
            <person name="Kronmiller B."/>
            <person name="Shen D."/>
            <person name="Strem M.D."/>
            <person name="Amoako-Attah I."/>
            <person name="Akrofi A.Y."/>
            <person name="Begoude B.A."/>
            <person name="Ten Hoopen G.M."/>
            <person name="Coulibaly K."/>
            <person name="Kebe B.I."/>
            <person name="Melnick R.L."/>
            <person name="Guiltinan M.J."/>
            <person name="Tyler B.M."/>
            <person name="Meinhardt L.W."/>
            <person name="Bailey B.A."/>
        </authorList>
    </citation>
    <scope>NUCLEOTIDE SEQUENCE [LARGE SCALE GENOMIC DNA]</scope>
    <source>
        <strain evidence="3">sbr112.9</strain>
    </source>
</reference>
<dbReference type="InterPro" id="IPR013320">
    <property type="entry name" value="ConA-like_dom_sf"/>
</dbReference>
<organism evidence="2 3">
    <name type="scientific">Phytophthora palmivora</name>
    <dbReference type="NCBI Taxonomy" id="4796"/>
    <lineage>
        <taxon>Eukaryota</taxon>
        <taxon>Sar</taxon>
        <taxon>Stramenopiles</taxon>
        <taxon>Oomycota</taxon>
        <taxon>Peronosporomycetes</taxon>
        <taxon>Peronosporales</taxon>
        <taxon>Peronosporaceae</taxon>
        <taxon>Phytophthora</taxon>
    </lineage>
</organism>
<evidence type="ECO:0000313" key="3">
    <source>
        <dbReference type="Proteomes" id="UP000237271"/>
    </source>
</evidence>
<accession>A0A2P4Y2P8</accession>
<protein>
    <submittedName>
        <fullName evidence="2">Uncharacterized protein</fullName>
    </submittedName>
</protein>
<gene>
    <name evidence="2" type="ORF">PHPALM_11270</name>
</gene>
<evidence type="ECO:0000256" key="1">
    <source>
        <dbReference type="SAM" id="MobiDB-lite"/>
    </source>
</evidence>
<keyword evidence="3" id="KW-1185">Reference proteome</keyword>
<name>A0A2P4Y2P8_9STRA</name>
<dbReference type="OrthoDB" id="79760at2759"/>
<dbReference type="EMBL" id="NCKW01006328">
    <property type="protein sequence ID" value="POM72076.1"/>
    <property type="molecule type" value="Genomic_DNA"/>
</dbReference>
<proteinExistence type="predicted"/>
<comment type="caution">
    <text evidence="2">The sequence shown here is derived from an EMBL/GenBank/DDBJ whole genome shotgun (WGS) entry which is preliminary data.</text>
</comment>
<dbReference type="Proteomes" id="UP000237271">
    <property type="component" value="Unassembled WGS sequence"/>
</dbReference>
<feature type="region of interest" description="Disordered" evidence="1">
    <location>
        <begin position="147"/>
        <end position="253"/>
    </location>
</feature>
<feature type="non-terminal residue" evidence="2">
    <location>
        <position position="1"/>
    </location>
</feature>
<sequence length="315" mass="34618">DINRVMNLWAGDSFRGRKSFGNSPYGQFALHGGIPSIFASKGLVEIPQVLPTGQFSLLIYRVHQGFVEIKANGYPWGGEKPMEDGTDDRRIRFTVNDVVSLGNSKGGCDTNAFQGRIAEILVYDGVLDDAKVKVMEKYLHDKWWGNKPFPESAPPSATVKDSEPASETPHWEFADNPPTLAPVNSALELASDVPEVKPEAQPQTPSTVKTLVGDTEQVASSLKPLTGKDTDDTPSLSPTAEKEDTTPAPKFNPRVNIFEWIPPSASDSAKAARWTSTVKEKVNYIRNFQLGGDVLRALIRQHKDELVALREELFG</sequence>
<dbReference type="SUPFAM" id="SSF49899">
    <property type="entry name" value="Concanavalin A-like lectins/glucanases"/>
    <property type="match status" value="1"/>
</dbReference>
<evidence type="ECO:0000313" key="2">
    <source>
        <dbReference type="EMBL" id="POM72076.1"/>
    </source>
</evidence>
<dbReference type="AlphaFoldDB" id="A0A2P4Y2P8"/>